<proteinExistence type="inferred from homology"/>
<feature type="compositionally biased region" description="Acidic residues" evidence="2">
    <location>
        <begin position="399"/>
        <end position="410"/>
    </location>
</feature>
<sequence length="417" mass="45774">MNDASNSRLIWRWLRVLGNLIACLAILGASVAAIVVINRTEPTAEKITATRKSSALVETVTVARETYSPLLVVLGKVQPAQDITLSPRIRGQVIEVSPSFVPGGMVRQGDLLLRIDPADFENALAISESELAKAQASLDIEMGRQSLAKKELALLEDTINETNRALVLREPQIASIQAEVSAAKAAIERAKLDLDRTEIFAPFDAQILTRSINVGSQVATGDELAQLVGIDEYWIIAAVPVRSLRWVKFPESDEEHGSVVRLRNPDSWPEGTERIGYVRRMIGALDQQTRLARLLISIPDPLGQNSDQPPLILETLVETEIEGTPIENVFRLERKLVRDSDTVWVMKDDQLEIRNVEIVVRDADYAYISAGLEDGENVVITTLATVAEGVGLKKITPESSDDDESIEEEATGEKEAA</sequence>
<evidence type="ECO:0000256" key="2">
    <source>
        <dbReference type="SAM" id="MobiDB-lite"/>
    </source>
</evidence>
<dbReference type="PANTHER" id="PTHR30469:SF12">
    <property type="entry name" value="MULTIDRUG RESISTANCE PROTEIN MDTA"/>
    <property type="match status" value="1"/>
</dbReference>
<reference evidence="4 5" key="1">
    <citation type="submission" date="2023-06" db="EMBL/GenBank/DDBJ databases">
        <title>Roseiconus lacunae JC819 isolated from Gulf of Mannar region, Tamil Nadu.</title>
        <authorList>
            <person name="Pk S."/>
            <person name="Ch S."/>
            <person name="Ch V.R."/>
        </authorList>
    </citation>
    <scope>NUCLEOTIDE SEQUENCE [LARGE SCALE GENOMIC DNA]</scope>
    <source>
        <strain evidence="4 5">JC819</strain>
    </source>
</reference>
<dbReference type="Pfam" id="PF25917">
    <property type="entry name" value="BSH_RND"/>
    <property type="match status" value="1"/>
</dbReference>
<protein>
    <submittedName>
        <fullName evidence="4">Efflux RND transporter periplasmic adaptor subunit</fullName>
    </submittedName>
</protein>
<dbReference type="RefSeq" id="WP_289165702.1">
    <property type="nucleotide sequence ID" value="NZ_JASZZN010000018.1"/>
</dbReference>
<dbReference type="Gene3D" id="2.40.30.170">
    <property type="match status" value="1"/>
</dbReference>
<organism evidence="4 5">
    <name type="scientific">Roseiconus lacunae</name>
    <dbReference type="NCBI Taxonomy" id="2605694"/>
    <lineage>
        <taxon>Bacteria</taxon>
        <taxon>Pseudomonadati</taxon>
        <taxon>Planctomycetota</taxon>
        <taxon>Planctomycetia</taxon>
        <taxon>Pirellulales</taxon>
        <taxon>Pirellulaceae</taxon>
        <taxon>Roseiconus</taxon>
    </lineage>
</organism>
<name>A0ABT7PNI3_9BACT</name>
<dbReference type="InterPro" id="IPR058625">
    <property type="entry name" value="MdtA-like_BSH"/>
</dbReference>
<dbReference type="InterPro" id="IPR006143">
    <property type="entry name" value="RND_pump_MFP"/>
</dbReference>
<evidence type="ECO:0000256" key="1">
    <source>
        <dbReference type="ARBA" id="ARBA00009477"/>
    </source>
</evidence>
<dbReference type="Gene3D" id="1.10.287.470">
    <property type="entry name" value="Helix hairpin bin"/>
    <property type="match status" value="1"/>
</dbReference>
<comment type="caution">
    <text evidence="4">The sequence shown here is derived from an EMBL/GenBank/DDBJ whole genome shotgun (WGS) entry which is preliminary data.</text>
</comment>
<dbReference type="NCBIfam" id="TIGR01730">
    <property type="entry name" value="RND_mfp"/>
    <property type="match status" value="1"/>
</dbReference>
<dbReference type="Gene3D" id="2.40.50.100">
    <property type="match status" value="1"/>
</dbReference>
<comment type="similarity">
    <text evidence="1">Belongs to the membrane fusion protein (MFP) (TC 8.A.1) family.</text>
</comment>
<dbReference type="SUPFAM" id="SSF111369">
    <property type="entry name" value="HlyD-like secretion proteins"/>
    <property type="match status" value="1"/>
</dbReference>
<keyword evidence="5" id="KW-1185">Reference proteome</keyword>
<dbReference type="PANTHER" id="PTHR30469">
    <property type="entry name" value="MULTIDRUG RESISTANCE PROTEIN MDTA"/>
    <property type="match status" value="1"/>
</dbReference>
<feature type="region of interest" description="Disordered" evidence="2">
    <location>
        <begin position="393"/>
        <end position="417"/>
    </location>
</feature>
<evidence type="ECO:0000313" key="5">
    <source>
        <dbReference type="Proteomes" id="UP001239462"/>
    </source>
</evidence>
<feature type="domain" description="Multidrug resistance protein MdtA-like barrel-sandwich hybrid" evidence="3">
    <location>
        <begin position="83"/>
        <end position="227"/>
    </location>
</feature>
<gene>
    <name evidence="4" type="ORF">QTN89_21670</name>
</gene>
<dbReference type="Gene3D" id="2.40.420.20">
    <property type="match status" value="1"/>
</dbReference>
<dbReference type="EMBL" id="JASZZN010000018">
    <property type="protein sequence ID" value="MDM4018072.1"/>
    <property type="molecule type" value="Genomic_DNA"/>
</dbReference>
<evidence type="ECO:0000313" key="4">
    <source>
        <dbReference type="EMBL" id="MDM4018072.1"/>
    </source>
</evidence>
<evidence type="ECO:0000259" key="3">
    <source>
        <dbReference type="Pfam" id="PF25917"/>
    </source>
</evidence>
<dbReference type="Proteomes" id="UP001239462">
    <property type="component" value="Unassembled WGS sequence"/>
</dbReference>
<accession>A0ABT7PNI3</accession>